<dbReference type="AlphaFoldDB" id="A0A7R9IRF8"/>
<evidence type="ECO:0000313" key="1">
    <source>
        <dbReference type="EMBL" id="CAD7463237.1"/>
    </source>
</evidence>
<dbReference type="InterPro" id="IPR036508">
    <property type="entry name" value="Chitin-bd_dom_sf"/>
</dbReference>
<protein>
    <submittedName>
        <fullName evidence="1">Uncharacterized protein</fullName>
    </submittedName>
</protein>
<dbReference type="EMBL" id="OE007547">
    <property type="protein sequence ID" value="CAD7463237.1"/>
    <property type="molecule type" value="Genomic_DNA"/>
</dbReference>
<dbReference type="GO" id="GO:0008061">
    <property type="term" value="F:chitin binding"/>
    <property type="evidence" value="ECO:0007669"/>
    <property type="project" value="InterPro"/>
</dbReference>
<gene>
    <name evidence="1" type="ORF">TTEB3V08_LOCUS11123</name>
</gene>
<dbReference type="SUPFAM" id="SSF57625">
    <property type="entry name" value="Invertebrate chitin-binding proteins"/>
    <property type="match status" value="1"/>
</dbReference>
<name>A0A7R9IRF8_9NEOP</name>
<sequence>MRVTSTGLFSNSFVGFMTNVYSLALKDNVFWCGPGTSFNQISLTCQTSELVDCSLAPTFYYLNDHFLDDLSTIH</sequence>
<organism evidence="1">
    <name type="scientific">Timema tahoe</name>
    <dbReference type="NCBI Taxonomy" id="61484"/>
    <lineage>
        <taxon>Eukaryota</taxon>
        <taxon>Metazoa</taxon>
        <taxon>Ecdysozoa</taxon>
        <taxon>Arthropoda</taxon>
        <taxon>Hexapoda</taxon>
        <taxon>Insecta</taxon>
        <taxon>Pterygota</taxon>
        <taxon>Neoptera</taxon>
        <taxon>Polyneoptera</taxon>
        <taxon>Phasmatodea</taxon>
        <taxon>Timematodea</taxon>
        <taxon>Timematoidea</taxon>
        <taxon>Timematidae</taxon>
        <taxon>Timema</taxon>
    </lineage>
</organism>
<accession>A0A7R9IRF8</accession>
<reference evidence="1" key="1">
    <citation type="submission" date="2020-11" db="EMBL/GenBank/DDBJ databases">
        <authorList>
            <person name="Tran Van P."/>
        </authorList>
    </citation>
    <scope>NUCLEOTIDE SEQUENCE</scope>
</reference>
<proteinExistence type="predicted"/>